<name>F0WMM3_9STRA</name>
<dbReference type="EMBL" id="FR824203">
    <property type="protein sequence ID" value="CCA22555.1"/>
    <property type="molecule type" value="Genomic_DNA"/>
</dbReference>
<dbReference type="HOGENOM" id="CLU_2946440_0_0_1"/>
<sequence>MILCHMRCFITIRNIVRIPGLEHAQMRIELPSTVLLATFSELADHCCRYGIGGSTCKCTSDPRPS</sequence>
<organism evidence="1">
    <name type="scientific">Albugo laibachii Nc14</name>
    <dbReference type="NCBI Taxonomy" id="890382"/>
    <lineage>
        <taxon>Eukaryota</taxon>
        <taxon>Sar</taxon>
        <taxon>Stramenopiles</taxon>
        <taxon>Oomycota</taxon>
        <taxon>Peronosporomycetes</taxon>
        <taxon>Albuginales</taxon>
        <taxon>Albuginaceae</taxon>
        <taxon>Albugo</taxon>
    </lineage>
</organism>
<gene>
    <name evidence="1" type="primary">AlNc14C158G7709</name>
    <name evidence="1" type="ORF">ALNC14_086980</name>
</gene>
<evidence type="ECO:0000313" key="1">
    <source>
        <dbReference type="EMBL" id="CCA22555.1"/>
    </source>
</evidence>
<proteinExistence type="predicted"/>
<reference evidence="1" key="2">
    <citation type="submission" date="2011-02" db="EMBL/GenBank/DDBJ databases">
        <authorList>
            <person name="MacLean D."/>
        </authorList>
    </citation>
    <scope>NUCLEOTIDE SEQUENCE</scope>
</reference>
<accession>F0WMM3</accession>
<dbReference type="AlphaFoldDB" id="F0WMM3"/>
<reference evidence="1" key="1">
    <citation type="journal article" date="2011" name="PLoS Biol.">
        <title>Gene gain and loss during evolution of obligate parasitism in the white rust pathogen of Arabidopsis thaliana.</title>
        <authorList>
            <person name="Kemen E."/>
            <person name="Gardiner A."/>
            <person name="Schultz-Larsen T."/>
            <person name="Kemen A.C."/>
            <person name="Balmuth A.L."/>
            <person name="Robert-Seilaniantz A."/>
            <person name="Bailey K."/>
            <person name="Holub E."/>
            <person name="Studholme D.J."/>
            <person name="Maclean D."/>
            <person name="Jones J.D."/>
        </authorList>
    </citation>
    <scope>NUCLEOTIDE SEQUENCE</scope>
</reference>
<protein>
    <submittedName>
        <fullName evidence="1">AlNc14C158G7709 protein</fullName>
    </submittedName>
</protein>